<evidence type="ECO:0000256" key="1">
    <source>
        <dbReference type="SAM" id="Phobius"/>
    </source>
</evidence>
<keyword evidence="1" id="KW-0472">Membrane</keyword>
<keyword evidence="1" id="KW-0812">Transmembrane</keyword>
<feature type="transmembrane region" description="Helical" evidence="1">
    <location>
        <begin position="42"/>
        <end position="69"/>
    </location>
</feature>
<keyword evidence="1" id="KW-1133">Transmembrane helix</keyword>
<accession>A0A1V2VX38</accession>
<dbReference type="AlphaFoldDB" id="A0A1V2VX38"/>
<dbReference type="RefSeq" id="WP_077176637.1">
    <property type="nucleotide sequence ID" value="NZ_MUTB01000063.1"/>
</dbReference>
<proteinExistence type="predicted"/>
<dbReference type="EMBL" id="MUTJ01000092">
    <property type="protein sequence ID" value="ONU77758.1"/>
    <property type="molecule type" value="Genomic_DNA"/>
</dbReference>
<dbReference type="Proteomes" id="UP000188543">
    <property type="component" value="Unassembled WGS sequence"/>
</dbReference>
<comment type="caution">
    <text evidence="2">The sequence shown here is derived from an EMBL/GenBank/DDBJ whole genome shotgun (WGS) entry which is preliminary data.</text>
</comment>
<gene>
    <name evidence="2" type="ORF">A8E72_30710</name>
</gene>
<organism evidence="2 3">
    <name type="scientific">Burkholderia cenocepacia</name>
    <dbReference type="NCBI Taxonomy" id="95486"/>
    <lineage>
        <taxon>Bacteria</taxon>
        <taxon>Pseudomonadati</taxon>
        <taxon>Pseudomonadota</taxon>
        <taxon>Betaproteobacteria</taxon>
        <taxon>Burkholderiales</taxon>
        <taxon>Burkholderiaceae</taxon>
        <taxon>Burkholderia</taxon>
        <taxon>Burkholderia cepacia complex</taxon>
    </lineage>
</organism>
<evidence type="ECO:0000313" key="2">
    <source>
        <dbReference type="EMBL" id="ONU77758.1"/>
    </source>
</evidence>
<name>A0A1V2VX38_9BURK</name>
<sequence>MTDAIQWAGCALGVLGSFLLATNSRFSGYGFVAFLGSNAMWITYGVMAAAPAIIVMQAAFTLTSLLGVYRWLLPSAQRKAATFARESSGEVA</sequence>
<evidence type="ECO:0008006" key="4">
    <source>
        <dbReference type="Google" id="ProtNLM"/>
    </source>
</evidence>
<reference evidence="2 3" key="1">
    <citation type="submission" date="2016-08" db="EMBL/GenBank/DDBJ databases">
        <authorList>
            <person name="Seilhamer J.J."/>
        </authorList>
    </citation>
    <scope>NUCLEOTIDE SEQUENCE [LARGE SCALE GENOMIC DNA]</scope>
    <source>
        <strain evidence="2 3">VC14762</strain>
    </source>
</reference>
<protein>
    <recommendedName>
        <fullName evidence="4">Nicotinamide riboside transporter PnuC</fullName>
    </recommendedName>
</protein>
<evidence type="ECO:0000313" key="3">
    <source>
        <dbReference type="Proteomes" id="UP000188543"/>
    </source>
</evidence>